<accession>A0A438FWE8</accession>
<reference evidence="2 3" key="1">
    <citation type="journal article" date="2018" name="PLoS Genet.">
        <title>Population sequencing reveals clonal diversity and ancestral inbreeding in the grapevine cultivar Chardonnay.</title>
        <authorList>
            <person name="Roach M.J."/>
            <person name="Johnson D.L."/>
            <person name="Bohlmann J."/>
            <person name="van Vuuren H.J."/>
            <person name="Jones S.J."/>
            <person name="Pretorius I.S."/>
            <person name="Schmidt S.A."/>
            <person name="Borneman A.R."/>
        </authorList>
    </citation>
    <scope>NUCLEOTIDE SEQUENCE [LARGE SCALE GENOMIC DNA]</scope>
    <source>
        <strain evidence="3">cv. Chardonnay</strain>
        <tissue evidence="2">Leaf</tissue>
    </source>
</reference>
<evidence type="ECO:0000256" key="1">
    <source>
        <dbReference type="SAM" id="MobiDB-lite"/>
    </source>
</evidence>
<dbReference type="AlphaFoldDB" id="A0A438FWE8"/>
<protein>
    <submittedName>
        <fullName evidence="2">Uncharacterized protein</fullName>
    </submittedName>
</protein>
<sequence length="123" mass="13646">MQRREVLKRKKGSARKRESGEISLPLENVGESFKSTSPAGSYPDSLNGFSAGTELCDPITVPVSALYTDVTIVPEQEKQELEQTISTLEGEIAGLRLQHQSWDRMQSKALNKILDIKGSMCFM</sequence>
<dbReference type="EMBL" id="QGNW01000723">
    <property type="protein sequence ID" value="RVW64269.1"/>
    <property type="molecule type" value="Genomic_DNA"/>
</dbReference>
<proteinExistence type="predicted"/>
<feature type="region of interest" description="Disordered" evidence="1">
    <location>
        <begin position="1"/>
        <end position="41"/>
    </location>
</feature>
<name>A0A438FWE8_VITVI</name>
<evidence type="ECO:0000313" key="3">
    <source>
        <dbReference type="Proteomes" id="UP000288805"/>
    </source>
</evidence>
<comment type="caution">
    <text evidence="2">The sequence shown here is derived from an EMBL/GenBank/DDBJ whole genome shotgun (WGS) entry which is preliminary data.</text>
</comment>
<dbReference type="Proteomes" id="UP000288805">
    <property type="component" value="Unassembled WGS sequence"/>
</dbReference>
<feature type="compositionally biased region" description="Basic residues" evidence="1">
    <location>
        <begin position="1"/>
        <end position="14"/>
    </location>
</feature>
<gene>
    <name evidence="2" type="ORF">CK203_052314</name>
</gene>
<evidence type="ECO:0000313" key="2">
    <source>
        <dbReference type="EMBL" id="RVW64269.1"/>
    </source>
</evidence>
<organism evidence="2 3">
    <name type="scientific">Vitis vinifera</name>
    <name type="common">Grape</name>
    <dbReference type="NCBI Taxonomy" id="29760"/>
    <lineage>
        <taxon>Eukaryota</taxon>
        <taxon>Viridiplantae</taxon>
        <taxon>Streptophyta</taxon>
        <taxon>Embryophyta</taxon>
        <taxon>Tracheophyta</taxon>
        <taxon>Spermatophyta</taxon>
        <taxon>Magnoliopsida</taxon>
        <taxon>eudicotyledons</taxon>
        <taxon>Gunneridae</taxon>
        <taxon>Pentapetalae</taxon>
        <taxon>rosids</taxon>
        <taxon>Vitales</taxon>
        <taxon>Vitaceae</taxon>
        <taxon>Viteae</taxon>
        <taxon>Vitis</taxon>
    </lineage>
</organism>